<sequence>MTKFNKSEVNLKSTAYNQNGQNYFEQLTAYNSMSAHLRRILLTKCAVDAKNKTYVRKKKQMNEQIDYKPRFVKTEITDNMIDRLAYDTLYHPVEFLRLNYDQKFLCQCDAQKHFANCYDYDAICSQTKLQNHVIYPNSSTFKANNFSNDKNVKQRCYAQSNSSCKKIFKLVDSKNGIEGRNRYEENSTSYESTSDCLSQNINHLSSVISTPRSGVTHEITQMRTNFMDNRTVYTKDEEIKYIKFVYEITHEIILNGLYTDNELQELFKKHIKKNETILDMNRMLYEIYQLKRALNMSNNSEDKELDDGVNTVH</sequence>
<gene>
    <name evidence="1" type="ORF">XYLVIOL_LOCUS10416</name>
</gene>
<dbReference type="Pfam" id="PF15244">
    <property type="entry name" value="HSD3"/>
    <property type="match status" value="1"/>
</dbReference>
<comment type="caution">
    <text evidence="1">The sequence shown here is derived from an EMBL/GenBank/DDBJ whole genome shotgun (WGS) entry which is preliminary data.</text>
</comment>
<dbReference type="InterPro" id="IPR029357">
    <property type="entry name" value="SPATA7"/>
</dbReference>
<dbReference type="PANTHER" id="PTHR14917">
    <property type="entry name" value="SPERMATOGENESIS-ASSOCIATED PROTEIN 7"/>
    <property type="match status" value="1"/>
</dbReference>
<dbReference type="Proteomes" id="UP001642520">
    <property type="component" value="Unassembled WGS sequence"/>
</dbReference>
<dbReference type="PANTHER" id="PTHR14917:SF4">
    <property type="entry name" value="SPERMATOGENESIS-ASSOCIATED 7"/>
    <property type="match status" value="1"/>
</dbReference>
<organism evidence="1 2">
    <name type="scientific">Xylocopa violacea</name>
    <name type="common">Violet carpenter bee</name>
    <name type="synonym">Apis violacea</name>
    <dbReference type="NCBI Taxonomy" id="135666"/>
    <lineage>
        <taxon>Eukaryota</taxon>
        <taxon>Metazoa</taxon>
        <taxon>Ecdysozoa</taxon>
        <taxon>Arthropoda</taxon>
        <taxon>Hexapoda</taxon>
        <taxon>Insecta</taxon>
        <taxon>Pterygota</taxon>
        <taxon>Neoptera</taxon>
        <taxon>Endopterygota</taxon>
        <taxon>Hymenoptera</taxon>
        <taxon>Apocrita</taxon>
        <taxon>Aculeata</taxon>
        <taxon>Apoidea</taxon>
        <taxon>Anthophila</taxon>
        <taxon>Apidae</taxon>
        <taxon>Xylocopa</taxon>
        <taxon>Xylocopa</taxon>
    </lineage>
</organism>
<proteinExistence type="predicted"/>
<evidence type="ECO:0000313" key="2">
    <source>
        <dbReference type="Proteomes" id="UP001642520"/>
    </source>
</evidence>
<protein>
    <submittedName>
        <fullName evidence="1">Uncharacterized protein</fullName>
    </submittedName>
</protein>
<dbReference type="EMBL" id="CAXAJV020001300">
    <property type="protein sequence ID" value="CAL7951202.1"/>
    <property type="molecule type" value="Genomic_DNA"/>
</dbReference>
<accession>A0ABP1PFW0</accession>
<reference evidence="1 2" key="1">
    <citation type="submission" date="2024-08" db="EMBL/GenBank/DDBJ databases">
        <authorList>
            <person name="Will J Nash"/>
            <person name="Angela Man"/>
            <person name="Seanna McTaggart"/>
            <person name="Kendall Baker"/>
            <person name="Tom Barker"/>
            <person name="Leah Catchpole"/>
            <person name="Alex Durrant"/>
            <person name="Karim Gharbi"/>
            <person name="Naomi Irish"/>
            <person name="Gemy Kaithakottil"/>
            <person name="Debby Ku"/>
            <person name="Aaliyah Providence"/>
            <person name="Felix Shaw"/>
            <person name="David Swarbreck"/>
            <person name="Chris Watkins"/>
            <person name="Ann M. McCartney"/>
            <person name="Giulio Formenti"/>
            <person name="Alice Mouton"/>
            <person name="Noel Vella"/>
            <person name="Bjorn M von Reumont"/>
            <person name="Adriana Vella"/>
            <person name="Wilfried Haerty"/>
        </authorList>
    </citation>
    <scope>NUCLEOTIDE SEQUENCE [LARGE SCALE GENOMIC DNA]</scope>
</reference>
<evidence type="ECO:0000313" key="1">
    <source>
        <dbReference type="EMBL" id="CAL7951202.1"/>
    </source>
</evidence>
<keyword evidence="2" id="KW-1185">Reference proteome</keyword>
<name>A0ABP1PFW0_XYLVO</name>